<name>A0A6C0KX38_9ZZZZ</name>
<dbReference type="Pfam" id="PF00650">
    <property type="entry name" value="CRAL_TRIO"/>
    <property type="match status" value="1"/>
</dbReference>
<dbReference type="SUPFAM" id="SSF52087">
    <property type="entry name" value="CRAL/TRIO domain"/>
    <property type="match status" value="1"/>
</dbReference>
<feature type="domain" description="CRAL-TRIO" evidence="1">
    <location>
        <begin position="86"/>
        <end position="178"/>
    </location>
</feature>
<dbReference type="Gene3D" id="3.40.525.10">
    <property type="entry name" value="CRAL-TRIO lipid binding domain"/>
    <property type="match status" value="1"/>
</dbReference>
<sequence>MSIQKDTSMSEYQNINENDSIITKNALEYFKLEKHNNIKKDFVKKNKIVMDPQDVLNNLCFVVENTNNIMLDYRYFKCFVQKEHWDNVFNYFYKTIETVLQNHNTFNVHVYIKSLSMMDIDKCYSFIGKISQIMKDAFPDKLGSCYIYQASFIFSQLIKIISKFVDKKTKEKIKLIEE</sequence>
<organism evidence="2">
    <name type="scientific">viral metagenome</name>
    <dbReference type="NCBI Taxonomy" id="1070528"/>
    <lineage>
        <taxon>unclassified sequences</taxon>
        <taxon>metagenomes</taxon>
        <taxon>organismal metagenomes</taxon>
    </lineage>
</organism>
<dbReference type="CDD" id="cd00170">
    <property type="entry name" value="SEC14"/>
    <property type="match status" value="1"/>
</dbReference>
<dbReference type="EMBL" id="MN740989">
    <property type="protein sequence ID" value="QHU21240.1"/>
    <property type="molecule type" value="Genomic_DNA"/>
</dbReference>
<reference evidence="2" key="1">
    <citation type="journal article" date="2020" name="Nature">
        <title>Giant virus diversity and host interactions through global metagenomics.</title>
        <authorList>
            <person name="Schulz F."/>
            <person name="Roux S."/>
            <person name="Paez-Espino D."/>
            <person name="Jungbluth S."/>
            <person name="Walsh D.A."/>
            <person name="Denef V.J."/>
            <person name="McMahon K.D."/>
            <person name="Konstantinidis K.T."/>
            <person name="Eloe-Fadrosh E.A."/>
            <person name="Kyrpides N.C."/>
            <person name="Woyke T."/>
        </authorList>
    </citation>
    <scope>NUCLEOTIDE SEQUENCE</scope>
    <source>
        <strain evidence="2">GVMAG-S-3300013094-109</strain>
    </source>
</reference>
<accession>A0A6C0KX38</accession>
<evidence type="ECO:0000259" key="1">
    <source>
        <dbReference type="PROSITE" id="PS50191"/>
    </source>
</evidence>
<dbReference type="InterPro" id="IPR001251">
    <property type="entry name" value="CRAL-TRIO_dom"/>
</dbReference>
<dbReference type="AlphaFoldDB" id="A0A6C0KX38"/>
<protein>
    <recommendedName>
        <fullName evidence="1">CRAL-TRIO domain-containing protein</fullName>
    </recommendedName>
</protein>
<dbReference type="InterPro" id="IPR036865">
    <property type="entry name" value="CRAL-TRIO_dom_sf"/>
</dbReference>
<dbReference type="PROSITE" id="PS50191">
    <property type="entry name" value="CRAL_TRIO"/>
    <property type="match status" value="1"/>
</dbReference>
<evidence type="ECO:0000313" key="2">
    <source>
        <dbReference type="EMBL" id="QHU21240.1"/>
    </source>
</evidence>
<proteinExistence type="predicted"/>